<feature type="compositionally biased region" description="Basic and acidic residues" evidence="1">
    <location>
        <begin position="183"/>
        <end position="193"/>
    </location>
</feature>
<feature type="region of interest" description="Disordered" evidence="1">
    <location>
        <begin position="176"/>
        <end position="344"/>
    </location>
</feature>
<feature type="compositionally biased region" description="Basic and acidic residues" evidence="1">
    <location>
        <begin position="242"/>
        <end position="272"/>
    </location>
</feature>
<name>A0A8K0FX00_IGNLU</name>
<feature type="compositionally biased region" description="Low complexity" evidence="1">
    <location>
        <begin position="307"/>
        <end position="323"/>
    </location>
</feature>
<accession>A0A8K0FX00</accession>
<organism evidence="2 3">
    <name type="scientific">Ignelater luminosus</name>
    <name type="common">Cucubano</name>
    <name type="synonym">Pyrophorus luminosus</name>
    <dbReference type="NCBI Taxonomy" id="2038154"/>
    <lineage>
        <taxon>Eukaryota</taxon>
        <taxon>Metazoa</taxon>
        <taxon>Ecdysozoa</taxon>
        <taxon>Arthropoda</taxon>
        <taxon>Hexapoda</taxon>
        <taxon>Insecta</taxon>
        <taxon>Pterygota</taxon>
        <taxon>Neoptera</taxon>
        <taxon>Endopterygota</taxon>
        <taxon>Coleoptera</taxon>
        <taxon>Polyphaga</taxon>
        <taxon>Elateriformia</taxon>
        <taxon>Elateroidea</taxon>
        <taxon>Elateridae</taxon>
        <taxon>Agrypninae</taxon>
        <taxon>Pyrophorini</taxon>
        <taxon>Ignelater</taxon>
    </lineage>
</organism>
<dbReference type="EMBL" id="VTPC01091260">
    <property type="protein sequence ID" value="KAF2878892.1"/>
    <property type="molecule type" value="Genomic_DNA"/>
</dbReference>
<sequence length="426" mass="48069">MQQRDNKLKISLSNNRQREGRPRYPELHEDTNEPMGTDSNHDSYSPRPRSQRVNYGNENDGMLQAPMPLSIRPGTPFANLAIFRKQKTMQSSQTFQQNKKNVGLKFAKNTFRASSAKVQMQGVWQQPKPTEADDNRPSCSYHNNNKGNPCQYKNVYQKGVKSQSVAINSTEVIVIDSDDSDTEDSKGNLHDNEENNPCYDVKSPAAKTESEKSFENGEESEKSFENGEESEKLSENEEESDNSEKNEQSEHSRRHAESDNSLKGEESVHSFEDAAESDNSLKGEESVHSFEDAAESGNSAESDNSEEGNAGSENWSEESNNSSKDIYQPQCKRAKTVAEGTSSGQIIKRVTTRKTVVVEESYELYDRKQMLNFKDSKEKRQLACSKKMLGCRKSYKTLTATVEELAEYESKFGKSIKRRSESSDDD</sequence>
<feature type="compositionally biased region" description="Polar residues" evidence="1">
    <location>
        <begin position="137"/>
        <end position="148"/>
    </location>
</feature>
<reference evidence="2" key="1">
    <citation type="submission" date="2019-08" db="EMBL/GenBank/DDBJ databases">
        <title>The genome of the North American firefly Photinus pyralis.</title>
        <authorList>
            <consortium name="Photinus pyralis genome working group"/>
            <person name="Fallon T.R."/>
            <person name="Sander Lower S.E."/>
            <person name="Weng J.-K."/>
        </authorList>
    </citation>
    <scope>NUCLEOTIDE SEQUENCE</scope>
    <source>
        <strain evidence="2">TRF0915ILg1</strain>
        <tissue evidence="2">Whole body</tissue>
    </source>
</reference>
<feature type="region of interest" description="Disordered" evidence="1">
    <location>
        <begin position="121"/>
        <end position="150"/>
    </location>
</feature>
<feature type="compositionally biased region" description="Basic and acidic residues" evidence="1">
    <location>
        <begin position="279"/>
        <end position="291"/>
    </location>
</feature>
<feature type="compositionally biased region" description="Basic and acidic residues" evidence="1">
    <location>
        <begin position="16"/>
        <end position="31"/>
    </location>
</feature>
<gene>
    <name evidence="2" type="ORF">ILUMI_27283</name>
</gene>
<evidence type="ECO:0000256" key="1">
    <source>
        <dbReference type="SAM" id="MobiDB-lite"/>
    </source>
</evidence>
<feature type="compositionally biased region" description="Basic and acidic residues" evidence="1">
    <location>
        <begin position="208"/>
        <end position="235"/>
    </location>
</feature>
<evidence type="ECO:0000313" key="2">
    <source>
        <dbReference type="EMBL" id="KAF2878892.1"/>
    </source>
</evidence>
<protein>
    <submittedName>
        <fullName evidence="2">Uncharacterized protein</fullName>
    </submittedName>
</protein>
<dbReference type="AlphaFoldDB" id="A0A8K0FX00"/>
<comment type="caution">
    <text evidence="2">The sequence shown here is derived from an EMBL/GenBank/DDBJ whole genome shotgun (WGS) entry which is preliminary data.</text>
</comment>
<keyword evidence="3" id="KW-1185">Reference proteome</keyword>
<dbReference type="Proteomes" id="UP000801492">
    <property type="component" value="Unassembled WGS sequence"/>
</dbReference>
<proteinExistence type="predicted"/>
<evidence type="ECO:0000313" key="3">
    <source>
        <dbReference type="Proteomes" id="UP000801492"/>
    </source>
</evidence>
<feature type="region of interest" description="Disordered" evidence="1">
    <location>
        <begin position="1"/>
        <end position="56"/>
    </location>
</feature>